<dbReference type="InterPro" id="IPR038765">
    <property type="entry name" value="Papain-like_cys_pep_sf"/>
</dbReference>
<dbReference type="Pfam" id="PF02902">
    <property type="entry name" value="Peptidase_C48"/>
    <property type="match status" value="1"/>
</dbReference>
<accession>A0AA38NVI0</accession>
<dbReference type="Gene3D" id="3.40.395.10">
    <property type="entry name" value="Adenoviral Proteinase, Chain A"/>
    <property type="match status" value="1"/>
</dbReference>
<evidence type="ECO:0000259" key="5">
    <source>
        <dbReference type="PROSITE" id="PS50600"/>
    </source>
</evidence>
<dbReference type="GO" id="GO:0016929">
    <property type="term" value="F:deSUMOylase activity"/>
    <property type="evidence" value="ECO:0007669"/>
    <property type="project" value="TreeGrafter"/>
</dbReference>
<evidence type="ECO:0000256" key="3">
    <source>
        <dbReference type="ARBA" id="ARBA00022801"/>
    </source>
</evidence>
<evidence type="ECO:0000256" key="2">
    <source>
        <dbReference type="ARBA" id="ARBA00022670"/>
    </source>
</evidence>
<dbReference type="PANTHER" id="PTHR12606">
    <property type="entry name" value="SENTRIN/SUMO-SPECIFIC PROTEASE"/>
    <property type="match status" value="1"/>
</dbReference>
<comment type="caution">
    <text evidence="6">The sequence shown here is derived from an EMBL/GenBank/DDBJ whole genome shotgun (WGS) entry which is preliminary data.</text>
</comment>
<evidence type="ECO:0000256" key="4">
    <source>
        <dbReference type="ARBA" id="ARBA00022807"/>
    </source>
</evidence>
<dbReference type="SUPFAM" id="SSF54001">
    <property type="entry name" value="Cysteine proteinases"/>
    <property type="match status" value="1"/>
</dbReference>
<keyword evidence="7" id="KW-1185">Reference proteome</keyword>
<name>A0AA38NVI0_9AGAR</name>
<evidence type="ECO:0000313" key="6">
    <source>
        <dbReference type="EMBL" id="KAJ3831321.1"/>
    </source>
</evidence>
<feature type="domain" description="Ubiquitin-like protease family profile" evidence="5">
    <location>
        <begin position="131"/>
        <end position="325"/>
    </location>
</feature>
<dbReference type="Proteomes" id="UP001163846">
    <property type="component" value="Unassembled WGS sequence"/>
</dbReference>
<keyword evidence="3" id="KW-0378">Hydrolase</keyword>
<keyword evidence="2" id="KW-0645">Protease</keyword>
<keyword evidence="4" id="KW-0788">Thiol protease</keyword>
<dbReference type="GO" id="GO:0006508">
    <property type="term" value="P:proteolysis"/>
    <property type="evidence" value="ECO:0007669"/>
    <property type="project" value="UniProtKB-KW"/>
</dbReference>
<proteinExistence type="inferred from homology"/>
<dbReference type="PANTHER" id="PTHR12606:SF1">
    <property type="entry name" value="UBIQUITIN-LIKE-SPECIFIC PROTEASE 1A"/>
    <property type="match status" value="1"/>
</dbReference>
<reference evidence="6" key="1">
    <citation type="submission" date="2022-08" db="EMBL/GenBank/DDBJ databases">
        <authorList>
            <consortium name="DOE Joint Genome Institute"/>
            <person name="Min B."/>
            <person name="Riley R."/>
            <person name="Sierra-Patev S."/>
            <person name="Naranjo-Ortiz M."/>
            <person name="Looney B."/>
            <person name="Konkel Z."/>
            <person name="Slot J.C."/>
            <person name="Sakamoto Y."/>
            <person name="Steenwyk J.L."/>
            <person name="Rokas A."/>
            <person name="Carro J."/>
            <person name="Camarero S."/>
            <person name="Ferreira P."/>
            <person name="Molpeceres G."/>
            <person name="Ruiz-Duenas F.J."/>
            <person name="Serrano A."/>
            <person name="Henrissat B."/>
            <person name="Drula E."/>
            <person name="Hughes K.W."/>
            <person name="Mata J.L."/>
            <person name="Ishikawa N.K."/>
            <person name="Vargas-Isla R."/>
            <person name="Ushijima S."/>
            <person name="Smith C.A."/>
            <person name="Ahrendt S."/>
            <person name="Andreopoulos W."/>
            <person name="He G."/>
            <person name="Labutti K."/>
            <person name="Lipzen A."/>
            <person name="Ng V."/>
            <person name="Sandor L."/>
            <person name="Barry K."/>
            <person name="Martinez A.T."/>
            <person name="Xiao Y."/>
            <person name="Gibbons J.G."/>
            <person name="Terashima K."/>
            <person name="Hibbett D.S."/>
            <person name="Grigoriev I.V."/>
        </authorList>
    </citation>
    <scope>NUCLEOTIDE SEQUENCE</scope>
    <source>
        <strain evidence="6">TFB9207</strain>
    </source>
</reference>
<protein>
    <recommendedName>
        <fullName evidence="5">Ubiquitin-like protease family profile domain-containing protein</fullName>
    </recommendedName>
</protein>
<dbReference type="InterPro" id="IPR003653">
    <property type="entry name" value="Peptidase_C48_C"/>
</dbReference>
<dbReference type="GO" id="GO:0005634">
    <property type="term" value="C:nucleus"/>
    <property type="evidence" value="ECO:0007669"/>
    <property type="project" value="TreeGrafter"/>
</dbReference>
<gene>
    <name evidence="6" type="ORF">F5878DRAFT_667678</name>
</gene>
<dbReference type="PROSITE" id="PS50600">
    <property type="entry name" value="ULP_PROTEASE"/>
    <property type="match status" value="1"/>
</dbReference>
<sequence length="365" mass="42112">MASGTFTCQKALDRQFPALGSLDCPARAYSFVDSQMTRLKELSRQLSSVARMKSNFISGIDHHSALPSDNLALVILGNLDTLLDNILNMKSSIESSFWKFLDKSPEEAKTLLNCLVNETRSCPETFWKTLPNISFHDFSTLGPGRWLNDEVINHFIEKWCRQKRNTLGFSTFFAGVCLFQDKTSCLQAKSTLTPQDEDRIRRFVKRRQEMLLLNSWDSVFIPIHEASSHWYSVRIDFKLKRIDIFDSLRETCLVNRQKPLPLRKNTKLMLVLMWLTEILGSIRGENVCLSNNPQSSWICDPHCEVPFQPNAFDCGVHMLWHLKHVLEYRTITLGKQSRADNLSFSRDMAGKRFRLAQELLQDLKV</sequence>
<dbReference type="EMBL" id="MU807581">
    <property type="protein sequence ID" value="KAJ3831321.1"/>
    <property type="molecule type" value="Genomic_DNA"/>
</dbReference>
<evidence type="ECO:0000313" key="7">
    <source>
        <dbReference type="Proteomes" id="UP001163846"/>
    </source>
</evidence>
<evidence type="ECO:0000256" key="1">
    <source>
        <dbReference type="ARBA" id="ARBA00005234"/>
    </source>
</evidence>
<dbReference type="AlphaFoldDB" id="A0AA38NVI0"/>
<organism evidence="6 7">
    <name type="scientific">Lentinula raphanica</name>
    <dbReference type="NCBI Taxonomy" id="153919"/>
    <lineage>
        <taxon>Eukaryota</taxon>
        <taxon>Fungi</taxon>
        <taxon>Dikarya</taxon>
        <taxon>Basidiomycota</taxon>
        <taxon>Agaricomycotina</taxon>
        <taxon>Agaricomycetes</taxon>
        <taxon>Agaricomycetidae</taxon>
        <taxon>Agaricales</taxon>
        <taxon>Marasmiineae</taxon>
        <taxon>Omphalotaceae</taxon>
        <taxon>Lentinula</taxon>
    </lineage>
</organism>
<comment type="similarity">
    <text evidence="1">Belongs to the peptidase C48 family.</text>
</comment>
<dbReference type="GO" id="GO:0016926">
    <property type="term" value="P:protein desumoylation"/>
    <property type="evidence" value="ECO:0007669"/>
    <property type="project" value="TreeGrafter"/>
</dbReference>